<dbReference type="PANTHER" id="PTHR23321">
    <property type="entry name" value="RIBOSOMAL PROTEIN S15, BACTERIAL AND ORGANELLAR"/>
    <property type="match status" value="1"/>
</dbReference>
<dbReference type="AlphaFoldDB" id="A0ABC7ZJG6"/>
<comment type="subunit">
    <text evidence="3">Part of the 30S ribosomal subunit. Forms a bridge to the 50S subunit in the 70S ribosome, contacting the 23S rRNA.</text>
</comment>
<dbReference type="GO" id="GO:0006412">
    <property type="term" value="P:translation"/>
    <property type="evidence" value="ECO:0007669"/>
    <property type="project" value="UniProtKB-UniRule"/>
</dbReference>
<keyword evidence="2 3" id="KW-0687">Ribonucleoprotein</keyword>
<gene>
    <name evidence="3 6" type="primary">rpsO</name>
    <name evidence="6" type="ORF">CM1_02545</name>
</gene>
<dbReference type="Proteomes" id="UP000005254">
    <property type="component" value="Chromosome"/>
</dbReference>
<dbReference type="SMART" id="SM01387">
    <property type="entry name" value="Ribosomal_S15"/>
    <property type="match status" value="1"/>
</dbReference>
<dbReference type="GO" id="GO:0019843">
    <property type="term" value="F:rRNA binding"/>
    <property type="evidence" value="ECO:0007669"/>
    <property type="project" value="UniProtKB-UniRule"/>
</dbReference>
<name>A0ABC7ZJG6_MYCGT</name>
<evidence type="ECO:0000256" key="5">
    <source>
        <dbReference type="RuleBase" id="RU004524"/>
    </source>
</evidence>
<dbReference type="PROSITE" id="PS00362">
    <property type="entry name" value="RIBOSOMAL_S15"/>
    <property type="match status" value="1"/>
</dbReference>
<evidence type="ECO:0000256" key="4">
    <source>
        <dbReference type="RuleBase" id="RU003919"/>
    </source>
</evidence>
<evidence type="ECO:0000313" key="6">
    <source>
        <dbReference type="EMBL" id="AFQ04256.1"/>
    </source>
</evidence>
<dbReference type="PANTHER" id="PTHR23321:SF26">
    <property type="entry name" value="SMALL RIBOSOMAL SUBUNIT PROTEIN US15M"/>
    <property type="match status" value="1"/>
</dbReference>
<reference evidence="6 7" key="1">
    <citation type="journal article" date="2012" name="J. Bacteriol.">
        <title>Draft Genome Sequences of Four Axenic Mycoplasma genitalium Strains Isolated from Denmark, Japan, and Australia.</title>
        <authorList>
            <person name="McGowin C.L."/>
            <person name="Ma L."/>
            <person name="Jensen J.S."/>
            <person name="Mancuso M.M."/>
            <person name="Hamasuna R."/>
            <person name="Adegboye D."/>
            <person name="Martin D.H."/>
        </authorList>
    </citation>
    <scope>NUCLEOTIDE SEQUENCE [LARGE SCALE GENOMIC DNA]</scope>
    <source>
        <strain evidence="6 7">M6320</strain>
    </source>
</reference>
<dbReference type="NCBIfam" id="TIGR00952">
    <property type="entry name" value="S15_bact"/>
    <property type="match status" value="1"/>
</dbReference>
<dbReference type="SMR" id="A0ABC7ZJG6"/>
<sequence>MKIDKEQIIKAHQLHKNDVGSVQVQISILTDQIKKLTDHLLANKKDFISKRGLYTKVSKRKRLLKYLKERNIETYRDLIKNLNLRG</sequence>
<dbReference type="GO" id="GO:1990904">
    <property type="term" value="C:ribonucleoprotein complex"/>
    <property type="evidence" value="ECO:0007669"/>
    <property type="project" value="UniProtKB-KW"/>
</dbReference>
<dbReference type="GO" id="GO:0005737">
    <property type="term" value="C:cytoplasm"/>
    <property type="evidence" value="ECO:0007669"/>
    <property type="project" value="UniProtKB-ARBA"/>
</dbReference>
<dbReference type="RefSeq" id="WP_009885608.1">
    <property type="nucleotide sequence ID" value="NC_018497.1"/>
</dbReference>
<evidence type="ECO:0000256" key="1">
    <source>
        <dbReference type="ARBA" id="ARBA00022980"/>
    </source>
</evidence>
<keyword evidence="3 5" id="KW-0699">rRNA-binding</keyword>
<evidence type="ECO:0000313" key="7">
    <source>
        <dbReference type="Proteomes" id="UP000005254"/>
    </source>
</evidence>
<dbReference type="EMBL" id="CP003772">
    <property type="protein sequence ID" value="AFQ04256.1"/>
    <property type="molecule type" value="Genomic_DNA"/>
</dbReference>
<keyword evidence="1 3" id="KW-0689">Ribosomal protein</keyword>
<evidence type="ECO:0000256" key="3">
    <source>
        <dbReference type="HAMAP-Rule" id="MF_01343"/>
    </source>
</evidence>
<protein>
    <recommendedName>
        <fullName evidence="3">Small ribosomal subunit protein uS15</fullName>
    </recommendedName>
</protein>
<organism evidence="6 7">
    <name type="scientific">Mycoplasmoides genitalium M6320</name>
    <dbReference type="NCBI Taxonomy" id="662945"/>
    <lineage>
        <taxon>Bacteria</taxon>
        <taxon>Bacillati</taxon>
        <taxon>Mycoplasmatota</taxon>
        <taxon>Mycoplasmoidales</taxon>
        <taxon>Mycoplasmoidaceae</taxon>
        <taxon>Mycoplasmoides</taxon>
    </lineage>
</organism>
<dbReference type="SUPFAM" id="SSF47060">
    <property type="entry name" value="S15/NS1 RNA-binding domain"/>
    <property type="match status" value="1"/>
</dbReference>
<comment type="similarity">
    <text evidence="3 4">Belongs to the universal ribosomal protein uS15 family.</text>
</comment>
<dbReference type="Gene3D" id="6.10.250.3130">
    <property type="match status" value="1"/>
</dbReference>
<comment type="function">
    <text evidence="3">Forms an intersubunit bridge (bridge B4) with the 23S rRNA of the 50S subunit in the ribosome.</text>
</comment>
<dbReference type="InterPro" id="IPR009068">
    <property type="entry name" value="uS15_NS1_RNA-bd_sf"/>
</dbReference>
<dbReference type="GeneID" id="99647327"/>
<proteinExistence type="inferred from homology"/>
<dbReference type="KEGG" id="mgx:CM1_02545"/>
<dbReference type="Pfam" id="PF00312">
    <property type="entry name" value="Ribosomal_S15"/>
    <property type="match status" value="1"/>
</dbReference>
<dbReference type="InterPro" id="IPR000589">
    <property type="entry name" value="Ribosomal_uS15"/>
</dbReference>
<dbReference type="HAMAP" id="MF_01343_B">
    <property type="entry name" value="Ribosomal_uS15_B"/>
    <property type="match status" value="1"/>
</dbReference>
<dbReference type="InterPro" id="IPR005290">
    <property type="entry name" value="Ribosomal_uS15_bac-type"/>
</dbReference>
<dbReference type="Gene3D" id="1.10.287.10">
    <property type="entry name" value="S15/NS1, RNA-binding"/>
    <property type="match status" value="1"/>
</dbReference>
<comment type="function">
    <text evidence="3 5">One of the primary rRNA binding proteins, it binds directly to 16S rRNA where it helps nucleate assembly of the platform of the 30S subunit by binding and bridging several RNA helices of the 16S rRNA.</text>
</comment>
<dbReference type="CDD" id="cd00353">
    <property type="entry name" value="Ribosomal_S15p_S13e"/>
    <property type="match status" value="1"/>
</dbReference>
<accession>A0ABC7ZJG6</accession>
<keyword evidence="3 5" id="KW-0694">RNA-binding</keyword>
<evidence type="ECO:0000256" key="2">
    <source>
        <dbReference type="ARBA" id="ARBA00023274"/>
    </source>
</evidence>
<dbReference type="GO" id="GO:0005840">
    <property type="term" value="C:ribosome"/>
    <property type="evidence" value="ECO:0007669"/>
    <property type="project" value="UniProtKB-KW"/>
</dbReference>